<evidence type="ECO:0000256" key="5">
    <source>
        <dbReference type="ARBA" id="ARBA00022692"/>
    </source>
</evidence>
<evidence type="ECO:0000313" key="15">
    <source>
        <dbReference type="Proteomes" id="UP001314205"/>
    </source>
</evidence>
<protein>
    <recommendedName>
        <fullName evidence="11">ascorbate ferrireductase (transmembrane)</fullName>
        <ecNumber evidence="11">7.2.1.3</ecNumber>
    </recommendedName>
</protein>
<proteinExistence type="predicted"/>
<feature type="domain" description="Cytochrome b561" evidence="13">
    <location>
        <begin position="46"/>
        <end position="235"/>
    </location>
</feature>
<dbReference type="PANTHER" id="PTHR15422:SF45">
    <property type="entry name" value="CYTOCHROME B561 DOMAIN-CONTAINING PROTEIN"/>
    <property type="match status" value="1"/>
</dbReference>
<dbReference type="EC" id="7.2.1.3" evidence="11"/>
<feature type="transmembrane region" description="Helical" evidence="12">
    <location>
        <begin position="214"/>
        <end position="235"/>
    </location>
</feature>
<evidence type="ECO:0000256" key="10">
    <source>
        <dbReference type="ARBA" id="ARBA00023136"/>
    </source>
</evidence>
<feature type="transmembrane region" description="Helical" evidence="12">
    <location>
        <begin position="180"/>
        <end position="202"/>
    </location>
</feature>
<feature type="transmembrane region" description="Helical" evidence="12">
    <location>
        <begin position="73"/>
        <end position="97"/>
    </location>
</feature>
<keyword evidence="6" id="KW-0479">Metal-binding</keyword>
<dbReference type="Pfam" id="PF03188">
    <property type="entry name" value="Cytochrom_B561"/>
    <property type="match status" value="1"/>
</dbReference>
<dbReference type="AlphaFoldDB" id="A0AAV1KJQ5"/>
<keyword evidence="9" id="KW-0408">Iron</keyword>
<comment type="caution">
    <text evidence="14">The sequence shown here is derived from an EMBL/GenBank/DDBJ whole genome shotgun (WGS) entry which is preliminary data.</text>
</comment>
<dbReference type="Proteomes" id="UP001314205">
    <property type="component" value="Unassembled WGS sequence"/>
</dbReference>
<evidence type="ECO:0000256" key="7">
    <source>
        <dbReference type="ARBA" id="ARBA00022982"/>
    </source>
</evidence>
<keyword evidence="8 12" id="KW-1133">Transmembrane helix</keyword>
<dbReference type="GO" id="GO:0140575">
    <property type="term" value="F:transmembrane monodehydroascorbate reductase activity"/>
    <property type="evidence" value="ECO:0007669"/>
    <property type="project" value="InterPro"/>
</dbReference>
<feature type="transmembrane region" description="Helical" evidence="12">
    <location>
        <begin position="148"/>
        <end position="168"/>
    </location>
</feature>
<keyword evidence="15" id="KW-1185">Reference proteome</keyword>
<evidence type="ECO:0000259" key="13">
    <source>
        <dbReference type="PROSITE" id="PS50939"/>
    </source>
</evidence>
<dbReference type="PANTHER" id="PTHR15422">
    <property type="entry name" value="OS05G0565100 PROTEIN"/>
    <property type="match status" value="1"/>
</dbReference>
<evidence type="ECO:0000313" key="14">
    <source>
        <dbReference type="EMBL" id="CAK1582809.1"/>
    </source>
</evidence>
<sequence>MEIVEGFQDSVDNDKNNLNREFVGKVKIILVDSPKKVYLCRRWAAAFVTLSQTLIGATNIIILFYVLSFKSEILTNLHIFLCTIGFQLLVPSGIFSFSYYNGSTIPMSEKEKKFEHIFLETVGILCCILGSTAIILETEFRLKTTVHAITGVIASCLILLSVFTGTCTNGHGVSKRIMKCIHVVTGVFGFLASSLCFVLGLFRPSVEKWVPVSSVIPFLVIFCILYTTAVVLSPLKNCMKG</sequence>
<name>A0AAV1KJQ5_9NEOP</name>
<organism evidence="14 15">
    <name type="scientific">Parnassius mnemosyne</name>
    <name type="common">clouded apollo</name>
    <dbReference type="NCBI Taxonomy" id="213953"/>
    <lineage>
        <taxon>Eukaryota</taxon>
        <taxon>Metazoa</taxon>
        <taxon>Ecdysozoa</taxon>
        <taxon>Arthropoda</taxon>
        <taxon>Hexapoda</taxon>
        <taxon>Insecta</taxon>
        <taxon>Pterygota</taxon>
        <taxon>Neoptera</taxon>
        <taxon>Endopterygota</taxon>
        <taxon>Lepidoptera</taxon>
        <taxon>Glossata</taxon>
        <taxon>Ditrysia</taxon>
        <taxon>Papilionoidea</taxon>
        <taxon>Papilionidae</taxon>
        <taxon>Parnassiinae</taxon>
        <taxon>Parnassini</taxon>
        <taxon>Parnassius</taxon>
        <taxon>Driopa</taxon>
    </lineage>
</organism>
<dbReference type="GO" id="GO:0016020">
    <property type="term" value="C:membrane"/>
    <property type="evidence" value="ECO:0007669"/>
    <property type="project" value="UniProtKB-SubCell"/>
</dbReference>
<dbReference type="EMBL" id="CAVLGL010000046">
    <property type="protein sequence ID" value="CAK1582809.1"/>
    <property type="molecule type" value="Genomic_DNA"/>
</dbReference>
<dbReference type="GO" id="GO:0140571">
    <property type="term" value="F:transmembrane ascorbate ferrireductase activity"/>
    <property type="evidence" value="ECO:0007669"/>
    <property type="project" value="UniProtKB-EC"/>
</dbReference>
<evidence type="ECO:0000256" key="1">
    <source>
        <dbReference type="ARBA" id="ARBA00001970"/>
    </source>
</evidence>
<dbReference type="InterPro" id="IPR006593">
    <property type="entry name" value="Cyt_b561/ferric_Rdtase_TM"/>
</dbReference>
<dbReference type="Gene3D" id="1.20.120.1770">
    <property type="match status" value="1"/>
</dbReference>
<evidence type="ECO:0000256" key="8">
    <source>
        <dbReference type="ARBA" id="ARBA00022989"/>
    </source>
</evidence>
<feature type="transmembrane region" description="Helical" evidence="12">
    <location>
        <begin position="43"/>
        <end position="67"/>
    </location>
</feature>
<evidence type="ECO:0000256" key="12">
    <source>
        <dbReference type="SAM" id="Phobius"/>
    </source>
</evidence>
<keyword evidence="3" id="KW-0813">Transport</keyword>
<evidence type="ECO:0000256" key="11">
    <source>
        <dbReference type="ARBA" id="ARBA00024225"/>
    </source>
</evidence>
<comment type="subcellular location">
    <subcellularLocation>
        <location evidence="2">Membrane</location>
        <topology evidence="2">Multi-pass membrane protein</topology>
    </subcellularLocation>
</comment>
<dbReference type="GO" id="GO:0046872">
    <property type="term" value="F:metal ion binding"/>
    <property type="evidence" value="ECO:0007669"/>
    <property type="project" value="UniProtKB-KW"/>
</dbReference>
<evidence type="ECO:0000256" key="9">
    <source>
        <dbReference type="ARBA" id="ARBA00023004"/>
    </source>
</evidence>
<dbReference type="SMART" id="SM00665">
    <property type="entry name" value="B561"/>
    <property type="match status" value="1"/>
</dbReference>
<accession>A0AAV1KJQ5</accession>
<evidence type="ECO:0000256" key="3">
    <source>
        <dbReference type="ARBA" id="ARBA00022448"/>
    </source>
</evidence>
<keyword evidence="10 12" id="KW-0472">Membrane</keyword>
<feature type="transmembrane region" description="Helical" evidence="12">
    <location>
        <begin position="117"/>
        <end position="136"/>
    </location>
</feature>
<dbReference type="PROSITE" id="PS50939">
    <property type="entry name" value="CYTOCHROME_B561"/>
    <property type="match status" value="1"/>
</dbReference>
<evidence type="ECO:0000256" key="6">
    <source>
        <dbReference type="ARBA" id="ARBA00022723"/>
    </source>
</evidence>
<evidence type="ECO:0000256" key="2">
    <source>
        <dbReference type="ARBA" id="ARBA00004141"/>
    </source>
</evidence>
<gene>
    <name evidence="14" type="ORF">PARMNEM_LOCUS4294</name>
</gene>
<keyword evidence="7" id="KW-0249">Electron transport</keyword>
<keyword evidence="4" id="KW-0349">Heme</keyword>
<comment type="cofactor">
    <cofactor evidence="1">
        <name>heme b</name>
        <dbReference type="ChEBI" id="CHEBI:60344"/>
    </cofactor>
</comment>
<reference evidence="14 15" key="1">
    <citation type="submission" date="2023-11" db="EMBL/GenBank/DDBJ databases">
        <authorList>
            <person name="Hedman E."/>
            <person name="Englund M."/>
            <person name="Stromberg M."/>
            <person name="Nyberg Akerstrom W."/>
            <person name="Nylinder S."/>
            <person name="Jareborg N."/>
            <person name="Kallberg Y."/>
            <person name="Kronander E."/>
        </authorList>
    </citation>
    <scope>NUCLEOTIDE SEQUENCE [LARGE SCALE GENOMIC DNA]</scope>
</reference>
<dbReference type="InterPro" id="IPR045150">
    <property type="entry name" value="CYB561D1/2"/>
</dbReference>
<evidence type="ECO:0000256" key="4">
    <source>
        <dbReference type="ARBA" id="ARBA00022617"/>
    </source>
</evidence>
<keyword evidence="5 12" id="KW-0812">Transmembrane</keyword>